<evidence type="ECO:0000313" key="4">
    <source>
        <dbReference type="Proteomes" id="UP000578252"/>
    </source>
</evidence>
<dbReference type="Pfam" id="PF04326">
    <property type="entry name" value="SLFN_AlbA_2"/>
    <property type="match status" value="1"/>
</dbReference>
<evidence type="ECO:0000313" key="2">
    <source>
        <dbReference type="EMBL" id="NMW66180.1"/>
    </source>
</evidence>
<proteinExistence type="predicted"/>
<dbReference type="RefSeq" id="WP_004012952.1">
    <property type="nucleotide sequence ID" value="NZ_CAMPNB010000034.1"/>
</dbReference>
<comment type="caution">
    <text evidence="2">The sequence shown here is derived from an EMBL/GenBank/DDBJ whole genome shotgun (WGS) entry which is preliminary data.</text>
</comment>
<dbReference type="GO" id="GO:0005524">
    <property type="term" value="F:ATP binding"/>
    <property type="evidence" value="ECO:0007669"/>
    <property type="project" value="UniProtKB-KW"/>
</dbReference>
<dbReference type="OrthoDB" id="9805115at2"/>
<dbReference type="AlphaFoldDB" id="A0A2J9KPT7"/>
<dbReference type="Proteomes" id="UP000582487">
    <property type="component" value="Unassembled WGS sequence"/>
</dbReference>
<accession>A0A2J9KPT7</accession>
<reference evidence="4 5" key="1">
    <citation type="submission" date="2020-04" db="EMBL/GenBank/DDBJ databases">
        <title>Antimicrobial susceptibility and clonality of vaginal-derived multi-drug resistant Mobiluncus isolates in China.</title>
        <authorList>
            <person name="Zhang X."/>
        </authorList>
    </citation>
    <scope>NUCLEOTIDE SEQUENCE [LARGE SCALE GENOMIC DNA]</scope>
    <source>
        <strain evidence="2 4">13</strain>
        <strain evidence="3 5">7</strain>
    </source>
</reference>
<dbReference type="PANTHER" id="PTHR30595:SF6">
    <property type="entry name" value="SCHLAFEN ALBA-2 DOMAIN-CONTAINING PROTEIN"/>
    <property type="match status" value="1"/>
</dbReference>
<dbReference type="PANTHER" id="PTHR30595">
    <property type="entry name" value="GLPR-RELATED TRANSCRIPTIONAL REPRESSOR"/>
    <property type="match status" value="1"/>
</dbReference>
<name>A0A2J9KPT7_9ACTO</name>
<evidence type="ECO:0000313" key="5">
    <source>
        <dbReference type="Proteomes" id="UP000582487"/>
    </source>
</evidence>
<dbReference type="InterPro" id="IPR038461">
    <property type="entry name" value="Schlafen_AlbA_2_dom_sf"/>
</dbReference>
<feature type="domain" description="Schlafen AlbA-2" evidence="1">
    <location>
        <begin position="27"/>
        <end position="142"/>
    </location>
</feature>
<evidence type="ECO:0000313" key="3">
    <source>
        <dbReference type="EMBL" id="NMW94193.1"/>
    </source>
</evidence>
<keyword evidence="2" id="KW-0067">ATP-binding</keyword>
<keyword evidence="2" id="KW-0547">Nucleotide-binding</keyword>
<sequence>MTITNDTELEQAVAKMRLARTDCAEYELKTAKGGLPSSLAETVSAFANTSGGTIILGITEKDFTSVPDLDIKVLQDGVSQIVRKAVQPAVAADVHIMLYEGNQVLIANIPELSNSEKPCYVRKSGRVNGSYIRIGDGNHQMTSYEIDRFLENQQPNVGFDMSVVAKASGCFRRLSLFHLSAKLLHAEKLTLGHFH</sequence>
<evidence type="ECO:0000259" key="1">
    <source>
        <dbReference type="Pfam" id="PF04326"/>
    </source>
</evidence>
<dbReference type="InterPro" id="IPR007421">
    <property type="entry name" value="Schlafen_AlbA_2_dom"/>
</dbReference>
<gene>
    <name evidence="3" type="ORF">HHJ74_10995</name>
    <name evidence="2" type="ORF">HHJ78_11930</name>
</gene>
<dbReference type="EMBL" id="JABCUV010000021">
    <property type="protein sequence ID" value="NMW94193.1"/>
    <property type="molecule type" value="Genomic_DNA"/>
</dbReference>
<dbReference type="EMBL" id="JABCUR010000023">
    <property type="protein sequence ID" value="NMW66180.1"/>
    <property type="molecule type" value="Genomic_DNA"/>
</dbReference>
<dbReference type="Gene3D" id="3.30.950.30">
    <property type="entry name" value="Schlafen, AAA domain"/>
    <property type="match status" value="1"/>
</dbReference>
<protein>
    <submittedName>
        <fullName evidence="2">ATP-binding protein</fullName>
    </submittedName>
</protein>
<organism evidence="2 4">
    <name type="scientific">Mobiluncus mulieris</name>
    <dbReference type="NCBI Taxonomy" id="2052"/>
    <lineage>
        <taxon>Bacteria</taxon>
        <taxon>Bacillati</taxon>
        <taxon>Actinomycetota</taxon>
        <taxon>Actinomycetes</taxon>
        <taxon>Actinomycetales</taxon>
        <taxon>Actinomycetaceae</taxon>
        <taxon>Mobiluncus</taxon>
    </lineage>
</organism>
<dbReference type="Proteomes" id="UP000578252">
    <property type="component" value="Unassembled WGS sequence"/>
</dbReference>